<sequence>MQHRKGNDAVFWAKHNIKKIFHCYVPMVTSDPVPHERFSFHQRLKKFYRPLYKNKVRVFQTWFFPFEDMMEGRKNKKKSSLISGTMYAEGWRKEQVSNQIFGRYINQNKLNHQMTIKGFSQDEEAAGFMKMGNFLSTVFQESEGKLLS</sequence>
<feature type="domain" description="Tet-like 2OG-Fe(II) oxygenase" evidence="1">
    <location>
        <begin position="74"/>
        <end position="114"/>
    </location>
</feature>
<organism evidence="2 3">
    <name type="scientific">Phakopsora pachyrhizi</name>
    <name type="common">Asian soybean rust disease fungus</name>
    <dbReference type="NCBI Taxonomy" id="170000"/>
    <lineage>
        <taxon>Eukaryota</taxon>
        <taxon>Fungi</taxon>
        <taxon>Dikarya</taxon>
        <taxon>Basidiomycota</taxon>
        <taxon>Pucciniomycotina</taxon>
        <taxon>Pucciniomycetes</taxon>
        <taxon>Pucciniales</taxon>
        <taxon>Phakopsoraceae</taxon>
        <taxon>Phakopsora</taxon>
    </lineage>
</organism>
<gene>
    <name evidence="2" type="ORF">PPACK8108_LOCUS19391</name>
</gene>
<accession>A0AAV0BCB5</accession>
<proteinExistence type="predicted"/>
<dbReference type="InterPro" id="IPR046798">
    <property type="entry name" value="2OG-FeII_Oxy_6"/>
</dbReference>
<dbReference type="AlphaFoldDB" id="A0AAV0BCB5"/>
<name>A0AAV0BCB5_PHAPC</name>
<dbReference type="EMBL" id="CALTRL010005696">
    <property type="protein sequence ID" value="CAH7684943.1"/>
    <property type="molecule type" value="Genomic_DNA"/>
</dbReference>
<evidence type="ECO:0000259" key="1">
    <source>
        <dbReference type="Pfam" id="PF20515"/>
    </source>
</evidence>
<keyword evidence="3" id="KW-1185">Reference proteome</keyword>
<comment type="caution">
    <text evidence="2">The sequence shown here is derived from an EMBL/GenBank/DDBJ whole genome shotgun (WGS) entry which is preliminary data.</text>
</comment>
<evidence type="ECO:0000313" key="3">
    <source>
        <dbReference type="Proteomes" id="UP001153365"/>
    </source>
</evidence>
<protein>
    <recommendedName>
        <fullName evidence="1">Tet-like 2OG-Fe(II) oxygenase domain-containing protein</fullName>
    </recommendedName>
</protein>
<reference evidence="2" key="1">
    <citation type="submission" date="2022-06" db="EMBL/GenBank/DDBJ databases">
        <authorList>
            <consortium name="SYNGENTA / RWTH Aachen University"/>
        </authorList>
    </citation>
    <scope>NUCLEOTIDE SEQUENCE</scope>
</reference>
<dbReference type="Pfam" id="PF20515">
    <property type="entry name" value="2OG-FeII_Oxy_6"/>
    <property type="match status" value="1"/>
</dbReference>
<evidence type="ECO:0000313" key="2">
    <source>
        <dbReference type="EMBL" id="CAH7684943.1"/>
    </source>
</evidence>
<dbReference type="Proteomes" id="UP001153365">
    <property type="component" value="Unassembled WGS sequence"/>
</dbReference>